<keyword evidence="12" id="KW-1185">Reference proteome</keyword>
<proteinExistence type="inferred from homology"/>
<feature type="compositionally biased region" description="Basic and acidic residues" evidence="9">
    <location>
        <begin position="95"/>
        <end position="107"/>
    </location>
</feature>
<comment type="caution">
    <text evidence="11">The sequence shown here is derived from an EMBL/GenBank/DDBJ whole genome shotgun (WGS) entry which is preliminary data.</text>
</comment>
<feature type="transmembrane region" description="Helical" evidence="10">
    <location>
        <begin position="232"/>
        <end position="250"/>
    </location>
</feature>
<comment type="function">
    <text evidence="1">Fluoride channel required for the rapid expulsion of cytoplasmic fluoride.</text>
</comment>
<evidence type="ECO:0000256" key="7">
    <source>
        <dbReference type="ARBA" id="ARBA00035120"/>
    </source>
</evidence>
<evidence type="ECO:0000256" key="5">
    <source>
        <dbReference type="ARBA" id="ARBA00022989"/>
    </source>
</evidence>
<keyword evidence="3" id="KW-1003">Cell membrane</keyword>
<evidence type="ECO:0000256" key="3">
    <source>
        <dbReference type="ARBA" id="ARBA00022475"/>
    </source>
</evidence>
<feature type="region of interest" description="Disordered" evidence="9">
    <location>
        <begin position="44"/>
        <end position="120"/>
    </location>
</feature>
<feature type="transmembrane region" description="Helical" evidence="10">
    <location>
        <begin position="383"/>
        <end position="407"/>
    </location>
</feature>
<dbReference type="GO" id="GO:0005886">
    <property type="term" value="C:plasma membrane"/>
    <property type="evidence" value="ECO:0007669"/>
    <property type="project" value="UniProtKB-SubCell"/>
</dbReference>
<accession>A0A8T2RMG2</accession>
<feature type="transmembrane region" description="Helical" evidence="10">
    <location>
        <begin position="262"/>
        <end position="285"/>
    </location>
</feature>
<feature type="transmembrane region" description="Helical" evidence="10">
    <location>
        <begin position="419"/>
        <end position="442"/>
    </location>
</feature>
<dbReference type="Pfam" id="PF02537">
    <property type="entry name" value="CRCB"/>
    <property type="match status" value="2"/>
</dbReference>
<dbReference type="GO" id="GO:1903425">
    <property type="term" value="F:fluoride transmembrane transporter activity"/>
    <property type="evidence" value="ECO:0007669"/>
    <property type="project" value="TreeGrafter"/>
</dbReference>
<keyword evidence="5 10" id="KW-1133">Transmembrane helix</keyword>
<dbReference type="InterPro" id="IPR003691">
    <property type="entry name" value="FluC"/>
</dbReference>
<feature type="transmembrane region" description="Helical" evidence="10">
    <location>
        <begin position="159"/>
        <end position="179"/>
    </location>
</feature>
<feature type="transmembrane region" description="Helical" evidence="10">
    <location>
        <begin position="321"/>
        <end position="341"/>
    </location>
</feature>
<evidence type="ECO:0000313" key="11">
    <source>
        <dbReference type="EMBL" id="KAH7297161.1"/>
    </source>
</evidence>
<dbReference type="OrthoDB" id="409792at2759"/>
<dbReference type="AlphaFoldDB" id="A0A8T2RMG2"/>
<evidence type="ECO:0000256" key="10">
    <source>
        <dbReference type="SAM" id="Phobius"/>
    </source>
</evidence>
<evidence type="ECO:0000256" key="9">
    <source>
        <dbReference type="SAM" id="MobiDB-lite"/>
    </source>
</evidence>
<evidence type="ECO:0000256" key="6">
    <source>
        <dbReference type="ARBA" id="ARBA00023136"/>
    </source>
</evidence>
<keyword evidence="6 10" id="KW-0472">Membrane</keyword>
<comment type="catalytic activity">
    <reaction evidence="8">
        <text>fluoride(in) = fluoride(out)</text>
        <dbReference type="Rhea" id="RHEA:76159"/>
        <dbReference type="ChEBI" id="CHEBI:17051"/>
    </reaction>
    <physiologicalReaction direction="left-to-right" evidence="8">
        <dbReference type="Rhea" id="RHEA:76160"/>
    </physiologicalReaction>
</comment>
<evidence type="ECO:0000256" key="1">
    <source>
        <dbReference type="ARBA" id="ARBA00002598"/>
    </source>
</evidence>
<feature type="compositionally biased region" description="Polar residues" evidence="9">
    <location>
        <begin position="108"/>
        <end position="117"/>
    </location>
</feature>
<feature type="compositionally biased region" description="Low complexity" evidence="9">
    <location>
        <begin position="63"/>
        <end position="88"/>
    </location>
</feature>
<comment type="subcellular location">
    <subcellularLocation>
        <location evidence="2">Cell membrane</location>
        <topology evidence="2">Multi-pass membrane protein</topology>
    </subcellularLocation>
</comment>
<evidence type="ECO:0000256" key="8">
    <source>
        <dbReference type="ARBA" id="ARBA00035585"/>
    </source>
</evidence>
<reference evidence="11" key="1">
    <citation type="submission" date="2021-08" db="EMBL/GenBank/DDBJ databases">
        <title>WGS assembly of Ceratopteris richardii.</title>
        <authorList>
            <person name="Marchant D.B."/>
            <person name="Chen G."/>
            <person name="Jenkins J."/>
            <person name="Shu S."/>
            <person name="Leebens-Mack J."/>
            <person name="Grimwood J."/>
            <person name="Schmutz J."/>
            <person name="Soltis P."/>
            <person name="Soltis D."/>
            <person name="Chen Z.-H."/>
        </authorList>
    </citation>
    <scope>NUCLEOTIDE SEQUENCE</scope>
    <source>
        <strain evidence="11">Whitten #5841</strain>
        <tissue evidence="11">Leaf</tissue>
    </source>
</reference>
<comment type="similarity">
    <text evidence="7">Belongs to the fluoride channel Fluc/FEX (TC 1.A.43) family.</text>
</comment>
<evidence type="ECO:0000256" key="2">
    <source>
        <dbReference type="ARBA" id="ARBA00004651"/>
    </source>
</evidence>
<dbReference type="OMA" id="LQSYGFW"/>
<name>A0A8T2RMG2_CERRI</name>
<evidence type="ECO:0000313" key="12">
    <source>
        <dbReference type="Proteomes" id="UP000825935"/>
    </source>
</evidence>
<dbReference type="PANTHER" id="PTHR28259">
    <property type="entry name" value="FLUORIDE EXPORT PROTEIN 1-RELATED"/>
    <property type="match status" value="1"/>
</dbReference>
<organism evidence="11 12">
    <name type="scientific">Ceratopteris richardii</name>
    <name type="common">Triangle waterfern</name>
    <dbReference type="NCBI Taxonomy" id="49495"/>
    <lineage>
        <taxon>Eukaryota</taxon>
        <taxon>Viridiplantae</taxon>
        <taxon>Streptophyta</taxon>
        <taxon>Embryophyta</taxon>
        <taxon>Tracheophyta</taxon>
        <taxon>Polypodiopsida</taxon>
        <taxon>Polypodiidae</taxon>
        <taxon>Polypodiales</taxon>
        <taxon>Pteridineae</taxon>
        <taxon>Pteridaceae</taxon>
        <taxon>Parkerioideae</taxon>
        <taxon>Ceratopteris</taxon>
    </lineage>
</organism>
<feature type="region of interest" description="Disordered" evidence="9">
    <location>
        <begin position="1"/>
        <end position="29"/>
    </location>
</feature>
<sequence length="484" mass="53813">MEEEKSDDEIIARSGESGLYGKSEELDPWSTGEIKHLKTKWLQQELEERVPSDKELEESTLIPSTSGRRSYSRRLSSSTRSPPRSLTSSRRHSMDRHENDLRVEEHTISNVSDANLSSRRHSMDIHENDMQMEERTLSNISDADLSHEVKDKQDKQQELIEYIDILAHLALFGIIGVLIRYGLEVLFDDVLSVTHELTIVYRDLPANIVGSFFMGWVGIVFKEHIRSLSEPLAIGLSTGLMGSITTYAGWNQKMAELLAKGNVAASISGLLLGMSAAATSLIAGIDSAKGLQIIFAKLFPKMNKSGQENPKQFQVKVQHGIARLTATLVIATCTCGAALFLLIGGHSSLDLRILWLAALVGPPGVWLRWHLARFNGRGIFRKFKWLPVGTLLANLLGASLNAILAFLEFVMTNDNAAMVLAGLQLGFVGCLSTVSTFVAEVYTMHVGRNKSRSYTYTFLTLILGLILSIFLYSIPSWKLQYVKW</sequence>
<dbReference type="EMBL" id="CM035431">
    <property type="protein sequence ID" value="KAH7297160.1"/>
    <property type="molecule type" value="Genomic_DNA"/>
</dbReference>
<evidence type="ECO:0000256" key="4">
    <source>
        <dbReference type="ARBA" id="ARBA00022692"/>
    </source>
</evidence>
<feature type="transmembrane region" description="Helical" evidence="10">
    <location>
        <begin position="199"/>
        <end position="220"/>
    </location>
</feature>
<feature type="transmembrane region" description="Helical" evidence="10">
    <location>
        <begin position="353"/>
        <end position="371"/>
    </location>
</feature>
<protein>
    <submittedName>
        <fullName evidence="11">Uncharacterized protein</fullName>
    </submittedName>
</protein>
<dbReference type="EMBL" id="CM035431">
    <property type="protein sequence ID" value="KAH7297161.1"/>
    <property type="molecule type" value="Genomic_DNA"/>
</dbReference>
<dbReference type="Proteomes" id="UP000825935">
    <property type="component" value="Chromosome 26"/>
</dbReference>
<feature type="transmembrane region" description="Helical" evidence="10">
    <location>
        <begin position="454"/>
        <end position="474"/>
    </location>
</feature>
<dbReference type="PANTHER" id="PTHR28259:SF1">
    <property type="entry name" value="FLUORIDE EXPORT PROTEIN 1-RELATED"/>
    <property type="match status" value="1"/>
</dbReference>
<keyword evidence="4 10" id="KW-0812">Transmembrane</keyword>
<gene>
    <name evidence="11" type="ORF">KP509_26G056400</name>
</gene>